<dbReference type="Proteomes" id="UP001642405">
    <property type="component" value="Unassembled WGS sequence"/>
</dbReference>
<dbReference type="EMBL" id="CAWUHB010000086">
    <property type="protein sequence ID" value="CAK7234560.1"/>
    <property type="molecule type" value="Genomic_DNA"/>
</dbReference>
<dbReference type="InterPro" id="IPR020904">
    <property type="entry name" value="Sc_DH/Rdtase_CS"/>
</dbReference>
<dbReference type="Gene3D" id="3.40.50.720">
    <property type="entry name" value="NAD(P)-binding Rossmann-like Domain"/>
    <property type="match status" value="1"/>
</dbReference>
<evidence type="ECO:0000313" key="4">
    <source>
        <dbReference type="EMBL" id="CAK7234560.1"/>
    </source>
</evidence>
<dbReference type="InterPro" id="IPR036291">
    <property type="entry name" value="NAD(P)-bd_dom_sf"/>
</dbReference>
<comment type="similarity">
    <text evidence="1">Belongs to the short-chain dehydrogenases/reductases (SDR) family.</text>
</comment>
<evidence type="ECO:0000313" key="5">
    <source>
        <dbReference type="Proteomes" id="UP001642405"/>
    </source>
</evidence>
<dbReference type="InterPro" id="IPR002347">
    <property type="entry name" value="SDR_fam"/>
</dbReference>
<dbReference type="PANTHER" id="PTHR43618">
    <property type="entry name" value="7-ALPHA-HYDROXYSTEROID DEHYDROGENASE"/>
    <property type="match status" value="1"/>
</dbReference>
<protein>
    <submittedName>
        <fullName evidence="4">Uncharacterized protein</fullName>
    </submittedName>
</protein>
<reference evidence="4 5" key="1">
    <citation type="submission" date="2024-01" db="EMBL/GenBank/DDBJ databases">
        <authorList>
            <person name="Allen C."/>
            <person name="Tagirdzhanova G."/>
        </authorList>
    </citation>
    <scope>NUCLEOTIDE SEQUENCE [LARGE SCALE GENOMIC DNA]</scope>
</reference>
<dbReference type="SUPFAM" id="SSF51735">
    <property type="entry name" value="NAD(P)-binding Rossmann-fold domains"/>
    <property type="match status" value="1"/>
</dbReference>
<dbReference type="PRINTS" id="PR00081">
    <property type="entry name" value="GDHRDH"/>
</dbReference>
<evidence type="ECO:0000256" key="1">
    <source>
        <dbReference type="ARBA" id="ARBA00006484"/>
    </source>
</evidence>
<name>A0ABP0CUB3_9PEZI</name>
<keyword evidence="3" id="KW-0560">Oxidoreductase</keyword>
<dbReference type="InterPro" id="IPR052178">
    <property type="entry name" value="Sec_Metab_Biosynth_SDR"/>
</dbReference>
<dbReference type="CDD" id="cd05233">
    <property type="entry name" value="SDR_c"/>
    <property type="match status" value="1"/>
</dbReference>
<proteinExistence type="inferred from homology"/>
<gene>
    <name evidence="4" type="ORF">SCUCBS95973_008977</name>
</gene>
<dbReference type="PRINTS" id="PR00080">
    <property type="entry name" value="SDRFAMILY"/>
</dbReference>
<evidence type="ECO:0000256" key="3">
    <source>
        <dbReference type="ARBA" id="ARBA00023002"/>
    </source>
</evidence>
<keyword evidence="5" id="KW-1185">Reference proteome</keyword>
<dbReference type="Pfam" id="PF13561">
    <property type="entry name" value="adh_short_C2"/>
    <property type="match status" value="1"/>
</dbReference>
<dbReference type="PANTHER" id="PTHR43618:SF13">
    <property type="entry name" value="CHAIN DEHYDROGENASE, PUTATIVE (AFU_ORTHOLOGUE AFUA_1G17650)-RELATED"/>
    <property type="match status" value="1"/>
</dbReference>
<organism evidence="4 5">
    <name type="scientific">Sporothrix curviconia</name>
    <dbReference type="NCBI Taxonomy" id="1260050"/>
    <lineage>
        <taxon>Eukaryota</taxon>
        <taxon>Fungi</taxon>
        <taxon>Dikarya</taxon>
        <taxon>Ascomycota</taxon>
        <taxon>Pezizomycotina</taxon>
        <taxon>Sordariomycetes</taxon>
        <taxon>Sordariomycetidae</taxon>
        <taxon>Ophiostomatales</taxon>
        <taxon>Ophiostomataceae</taxon>
        <taxon>Sporothrix</taxon>
    </lineage>
</organism>
<comment type="caution">
    <text evidence="4">The sequence shown here is derived from an EMBL/GenBank/DDBJ whole genome shotgun (WGS) entry which is preliminary data.</text>
</comment>
<sequence>MASTSPKFALVTAGSAGLGAAIARTLAVDCRMSVVINYAHNAGRAAGLVEALLKETATRTTADGTCQQTFHAIAADLQRPGEVQRLVADTLACTGGRLDAVVSNVGWTRMTDFFDLEQGVIEDDWDRCFDVNVKGHLRLFHAVRGALEDADDGVFISTASVAGVKPSGSSLPYAVTKAALIHLVKSLAIIAAPKVRVNCVSPGIMLTDWGKSFSEEKLERAREASRLKRFATVEDVALQVRVFVESRTVTGQNAVIDAGFSL</sequence>
<keyword evidence="2" id="KW-0521">NADP</keyword>
<evidence type="ECO:0000256" key="2">
    <source>
        <dbReference type="ARBA" id="ARBA00022857"/>
    </source>
</evidence>
<dbReference type="PROSITE" id="PS00061">
    <property type="entry name" value="ADH_SHORT"/>
    <property type="match status" value="1"/>
</dbReference>
<accession>A0ABP0CUB3</accession>